<dbReference type="UniPathway" id="UPA00057">
    <property type="reaction ID" value="UER00099"/>
</dbReference>
<dbReference type="AlphaFoldDB" id="A0A1D9PY99"/>
<dbReference type="InterPro" id="IPR016169">
    <property type="entry name" value="FAD-bd_PCMH_sub2"/>
</dbReference>
<dbReference type="Gene3D" id="3.40.462.20">
    <property type="match status" value="1"/>
</dbReference>
<dbReference type="PROSITE" id="PS51387">
    <property type="entry name" value="FAD_PCMH"/>
    <property type="match status" value="1"/>
</dbReference>
<evidence type="ECO:0000256" key="1">
    <source>
        <dbReference type="ARBA" id="ARBA00005466"/>
    </source>
</evidence>
<reference evidence="7" key="1">
    <citation type="journal article" date="2017" name="Genome Biol. Evol.">
        <title>The complete genome sequence of the phytopathogenic fungus Sclerotinia sclerotiorum reveals insights into the genome architecture of broad host range pathogens.</title>
        <authorList>
            <person name="Derbyshire M."/>
            <person name="Denton-Giles M."/>
            <person name="Hegedus D."/>
            <person name="Seifbarghy S."/>
            <person name="Rollins J."/>
            <person name="van Kan J."/>
            <person name="Seidl M.F."/>
            <person name="Faino L."/>
            <person name="Mbengue M."/>
            <person name="Navaud O."/>
            <person name="Raffaele S."/>
            <person name="Hammond-Kosack K."/>
            <person name="Heard S."/>
            <person name="Oliver R."/>
        </authorList>
    </citation>
    <scope>NUCLEOTIDE SEQUENCE [LARGE SCALE GENOMIC DNA]</scope>
    <source>
        <strain evidence="7">ATCC 18683 / 1980 / Ss-1</strain>
    </source>
</reference>
<dbReference type="GO" id="GO:0071949">
    <property type="term" value="F:FAD binding"/>
    <property type="evidence" value="ECO:0007669"/>
    <property type="project" value="InterPro"/>
</dbReference>
<name>A0A1D9PY99_SCLS1</name>
<organism evidence="6 7">
    <name type="scientific">Sclerotinia sclerotiorum (strain ATCC 18683 / 1980 / Ss-1)</name>
    <name type="common">White mold</name>
    <name type="synonym">Whetzelinia sclerotiorum</name>
    <dbReference type="NCBI Taxonomy" id="665079"/>
    <lineage>
        <taxon>Eukaryota</taxon>
        <taxon>Fungi</taxon>
        <taxon>Dikarya</taxon>
        <taxon>Ascomycota</taxon>
        <taxon>Pezizomycotina</taxon>
        <taxon>Leotiomycetes</taxon>
        <taxon>Helotiales</taxon>
        <taxon>Sclerotiniaceae</taxon>
        <taxon>Sclerotinia</taxon>
    </lineage>
</organism>
<dbReference type="InterPro" id="IPR006094">
    <property type="entry name" value="Oxid_FAD_bind_N"/>
</dbReference>
<dbReference type="GO" id="GO:0019287">
    <property type="term" value="P:isopentenyl diphosphate biosynthetic process, mevalonate pathway"/>
    <property type="evidence" value="ECO:0007669"/>
    <property type="project" value="UniProtKB-UniPathway"/>
</dbReference>
<dbReference type="SUPFAM" id="SSF56176">
    <property type="entry name" value="FAD-binding/transporter-associated domain-like"/>
    <property type="match status" value="1"/>
</dbReference>
<dbReference type="PANTHER" id="PTHR42973">
    <property type="entry name" value="BINDING OXIDOREDUCTASE, PUTATIVE (AFU_ORTHOLOGUE AFUA_1G17690)-RELATED"/>
    <property type="match status" value="1"/>
</dbReference>
<evidence type="ECO:0000313" key="7">
    <source>
        <dbReference type="Proteomes" id="UP000177798"/>
    </source>
</evidence>
<dbReference type="InterPro" id="IPR050416">
    <property type="entry name" value="FAD-linked_Oxidoreductase"/>
</dbReference>
<keyword evidence="2" id="KW-0285">Flavoprotein</keyword>
<dbReference type="GO" id="GO:0006695">
    <property type="term" value="P:cholesterol biosynthetic process"/>
    <property type="evidence" value="ECO:0007669"/>
    <property type="project" value="InterPro"/>
</dbReference>
<comment type="similarity">
    <text evidence="1">Belongs to the oxygen-dependent FAD-linked oxidoreductase family.</text>
</comment>
<dbReference type="InterPro" id="IPR005919">
    <property type="entry name" value="Pmev_kin_anim"/>
</dbReference>
<dbReference type="Gene3D" id="3.40.50.300">
    <property type="entry name" value="P-loop containing nucleotide triphosphate hydrolases"/>
    <property type="match status" value="1"/>
</dbReference>
<evidence type="ECO:0000256" key="3">
    <source>
        <dbReference type="ARBA" id="ARBA00022827"/>
    </source>
</evidence>
<protein>
    <recommendedName>
        <fullName evidence="5">FAD-binding PCMH-type domain-containing protein</fullName>
    </recommendedName>
</protein>
<evidence type="ECO:0000256" key="2">
    <source>
        <dbReference type="ARBA" id="ARBA00022630"/>
    </source>
</evidence>
<dbReference type="Gene3D" id="3.40.50.2020">
    <property type="match status" value="1"/>
</dbReference>
<dbReference type="PANTHER" id="PTHR42973:SF25">
    <property type="entry name" value="PHOSPHOMEVALONATE KINASE"/>
    <property type="match status" value="1"/>
</dbReference>
<dbReference type="VEuPathDB" id="FungiDB:sscle_03g024310"/>
<dbReference type="InterPro" id="IPR029057">
    <property type="entry name" value="PRTase-like"/>
</dbReference>
<dbReference type="Pfam" id="PF01565">
    <property type="entry name" value="FAD_binding_4"/>
    <property type="match status" value="1"/>
</dbReference>
<dbReference type="SUPFAM" id="SSF53271">
    <property type="entry name" value="PRTase-like"/>
    <property type="match status" value="1"/>
</dbReference>
<dbReference type="InterPro" id="IPR036318">
    <property type="entry name" value="FAD-bd_PCMH-like_sf"/>
</dbReference>
<dbReference type="CDD" id="cd06223">
    <property type="entry name" value="PRTases_typeI"/>
    <property type="match status" value="1"/>
</dbReference>
<dbReference type="Gene3D" id="3.30.465.10">
    <property type="match status" value="1"/>
</dbReference>
<gene>
    <name evidence="6" type="ORF">sscle_03g024310</name>
</gene>
<feature type="domain" description="FAD-binding PCMH-type" evidence="5">
    <location>
        <begin position="309"/>
        <end position="503"/>
    </location>
</feature>
<proteinExistence type="inferred from homology"/>
<dbReference type="Pfam" id="PF00156">
    <property type="entry name" value="Pribosyltran"/>
    <property type="match status" value="1"/>
</dbReference>
<evidence type="ECO:0000313" key="6">
    <source>
        <dbReference type="EMBL" id="APA07661.1"/>
    </source>
</evidence>
<dbReference type="Gene3D" id="3.40.50.150">
    <property type="entry name" value="Vaccinia Virus protein VP39"/>
    <property type="match status" value="1"/>
</dbReference>
<dbReference type="GO" id="GO:0004631">
    <property type="term" value="F:phosphomevalonate kinase activity"/>
    <property type="evidence" value="ECO:0007669"/>
    <property type="project" value="InterPro"/>
</dbReference>
<keyword evidence="3" id="KW-0274">FAD</keyword>
<dbReference type="InterPro" id="IPR000836">
    <property type="entry name" value="PRTase_dom"/>
</dbReference>
<dbReference type="GO" id="GO:0016491">
    <property type="term" value="F:oxidoreductase activity"/>
    <property type="evidence" value="ECO:0007669"/>
    <property type="project" value="UniProtKB-KW"/>
</dbReference>
<evidence type="ECO:0000256" key="4">
    <source>
        <dbReference type="ARBA" id="ARBA00023002"/>
    </source>
</evidence>
<dbReference type="InterPro" id="IPR029063">
    <property type="entry name" value="SAM-dependent_MTases_sf"/>
</dbReference>
<keyword evidence="4" id="KW-0560">Oxidoreductase</keyword>
<accession>A0A1D9PY99</accession>
<dbReference type="InterPro" id="IPR016166">
    <property type="entry name" value="FAD-bd_PCMH"/>
</dbReference>
<dbReference type="Pfam" id="PF04275">
    <property type="entry name" value="P-mevalo_kinase"/>
    <property type="match status" value="1"/>
</dbReference>
<dbReference type="GO" id="GO:0005737">
    <property type="term" value="C:cytoplasm"/>
    <property type="evidence" value="ECO:0007669"/>
    <property type="project" value="InterPro"/>
</dbReference>
<dbReference type="OrthoDB" id="363185at2759"/>
<dbReference type="EMBL" id="CP017816">
    <property type="protein sequence ID" value="APA07661.1"/>
    <property type="molecule type" value="Genomic_DNA"/>
</dbReference>
<dbReference type="InterPro" id="IPR027417">
    <property type="entry name" value="P-loop_NTPase"/>
</dbReference>
<sequence length="1158" mass="127731">MVSFDYLKKALEEWDTANTSSLNQPLSDTQYNAGFEILIHGSEWKSYQEFIIPQLNELLTSLLKSRSNLSVLEIGPGSKSVLGYLPIHLTRKIRTYTAFEPNLLSATRLEDWLCLSSTLGSPLPLLESSPNIYRAPFTLNIDPGGCTQTDDGGRFDLVLFCHSMYGMNPKHEFVRRALDLLVQGPEDGKVVIFHRDEALDIDGLACERTAIFPTAIVTVENDDEILNNFVPFIGGYVKQDVESDETVRGAWIKICRALTCNEETRQSYLSFSSPQRMVSFNRRAIDLPNQNSQLGQMRTERKVKNWEARLHQPADVFKPTTVQHVQQLVQWALGNKFGLTIIGGGHSGHCMWPNVVAVDMEAFNQVHIINYSDDVGKTDTYSTSNYLVVAEAGCKTGDIVRKVTPLGLAVPLGSRPSVGAGLWLQGGVGHLTRLHGLACDNIVGAVLVSVDNGQVVYVGQVPTECVPAGGVRSKDETDLLWAVRGAGTNFGVVISITFKAYPAPTYSVRNWVFPMRSETLARKRLSNVDSIAKNLPQNWSIDAYLYWDVDQLHLGVTTFEASTTTLAPEIPKFLTNILGLENKHQIVDGVGLFETEMYMSGLHGGHGSGKTTSFKRCLFLKNIAQVHIVDILLAAIHARPSPLCYFHLLHGGGSLHNIAREATAFGCRDWNFVCVITGVWPCDQNGMETAQSSVQWVYDVAKNLLPFCCGVYGADLGPDPRDKALAAKAFGPNLPRLARLKRILDPHNVLAYACTLQEPPVKQKLIILVTGDSAAGKDYCADVFVSIITAHPYKAFTAYSASISDVTKREYATATGADADSLLSDRSYKEKHRQPLTVFYHDQVAQRPQLPIEHFQNIVHEFGDVDVLLITGMRDEAPVATFSHLVPDRRLLDIRIKAGQKVRSTRKGQCSGGNNNYENENACSKSKLNSKVLHYRPSLIFDNEKDGNEAAKTFAKQYLLPFLHDDLTRLASMVRAVPNYPHPGIIFRHVLDISQQAGGLALVTTLLQNYFHGEWTKVDKLVSCEAGGYVFASPLAMMLGIPLALIRESGKLPPPIISTPKSPSHISSTGLHESKEKRFEMNKDLVSRGTSVVIVDDVLATGRTLCAVLQLLIKAGVCVEDTSIMVVAEFPVHRGREMLRQQGFGGANIQSLLIFDGI</sequence>
<evidence type="ECO:0000259" key="5">
    <source>
        <dbReference type="PROSITE" id="PS51387"/>
    </source>
</evidence>
<dbReference type="Proteomes" id="UP000177798">
    <property type="component" value="Chromosome 3"/>
</dbReference>
<dbReference type="SUPFAM" id="SSF53335">
    <property type="entry name" value="S-adenosyl-L-methionine-dependent methyltransferases"/>
    <property type="match status" value="1"/>
</dbReference>